<protein>
    <submittedName>
        <fullName evidence="2">General stress protein 26</fullName>
    </submittedName>
</protein>
<dbReference type="InterPro" id="IPR012349">
    <property type="entry name" value="Split_barrel_FMN-bd"/>
</dbReference>
<dbReference type="RefSeq" id="WP_183599732.1">
    <property type="nucleotide sequence ID" value="NZ_JACHXK010000004.1"/>
</dbReference>
<dbReference type="SUPFAM" id="SSF50475">
    <property type="entry name" value="FMN-binding split barrel"/>
    <property type="match status" value="1"/>
</dbReference>
<dbReference type="EMBL" id="JACHXK010000004">
    <property type="protein sequence ID" value="MBB3110043.1"/>
    <property type="molecule type" value="Genomic_DNA"/>
</dbReference>
<evidence type="ECO:0000313" key="2">
    <source>
        <dbReference type="EMBL" id="MBB3110043.1"/>
    </source>
</evidence>
<gene>
    <name evidence="2" type="ORF">FHS18_002110</name>
</gene>
<sequence length="141" mass="16331">MLVIEKQQLESKITEALSKHRTAAFATVEDNKPKVRYMAVFHDGMNIYLATDRKTHKIEELKRNPNISLLLGYEPSSPLQVVEVEGQADITKDDSLRSKLWNDEMKRWFDGPEDPNYVILDIKASEIRYIDGQDKPQVWTP</sequence>
<dbReference type="InterPro" id="IPR011576">
    <property type="entry name" value="Pyridox_Oxase_N"/>
</dbReference>
<dbReference type="AlphaFoldDB" id="A0A7W5AWD5"/>
<dbReference type="InterPro" id="IPR052917">
    <property type="entry name" value="Stress-Dev_Protein"/>
</dbReference>
<evidence type="ECO:0000313" key="3">
    <source>
        <dbReference type="Proteomes" id="UP000570361"/>
    </source>
</evidence>
<feature type="domain" description="Pyridoxamine 5'-phosphate oxidase N-terminal" evidence="1">
    <location>
        <begin position="10"/>
        <end position="130"/>
    </location>
</feature>
<dbReference type="PANTHER" id="PTHR34818:SF1">
    <property type="entry name" value="PROTEIN BLI-3"/>
    <property type="match status" value="1"/>
</dbReference>
<keyword evidence="3" id="KW-1185">Reference proteome</keyword>
<evidence type="ECO:0000259" key="1">
    <source>
        <dbReference type="Pfam" id="PF01243"/>
    </source>
</evidence>
<dbReference type="Proteomes" id="UP000570361">
    <property type="component" value="Unassembled WGS sequence"/>
</dbReference>
<dbReference type="Gene3D" id="2.30.110.10">
    <property type="entry name" value="Electron Transport, Fmn-binding Protein, Chain A"/>
    <property type="match status" value="1"/>
</dbReference>
<organism evidence="2 3">
    <name type="scientific">Paenibacillus phyllosphaerae</name>
    <dbReference type="NCBI Taxonomy" id="274593"/>
    <lineage>
        <taxon>Bacteria</taxon>
        <taxon>Bacillati</taxon>
        <taxon>Bacillota</taxon>
        <taxon>Bacilli</taxon>
        <taxon>Bacillales</taxon>
        <taxon>Paenibacillaceae</taxon>
        <taxon>Paenibacillus</taxon>
    </lineage>
</organism>
<name>A0A7W5AWD5_9BACL</name>
<accession>A0A7W5AWD5</accession>
<comment type="caution">
    <text evidence="2">The sequence shown here is derived from an EMBL/GenBank/DDBJ whole genome shotgun (WGS) entry which is preliminary data.</text>
</comment>
<proteinExistence type="predicted"/>
<reference evidence="2 3" key="1">
    <citation type="submission" date="2020-08" db="EMBL/GenBank/DDBJ databases">
        <title>Genomic Encyclopedia of Type Strains, Phase III (KMG-III): the genomes of soil and plant-associated and newly described type strains.</title>
        <authorList>
            <person name="Whitman W."/>
        </authorList>
    </citation>
    <scope>NUCLEOTIDE SEQUENCE [LARGE SCALE GENOMIC DNA]</scope>
    <source>
        <strain evidence="2 3">CECT 5862</strain>
    </source>
</reference>
<dbReference type="PANTHER" id="PTHR34818">
    <property type="entry name" value="PROTEIN BLI-3"/>
    <property type="match status" value="1"/>
</dbReference>
<dbReference type="Pfam" id="PF01243">
    <property type="entry name" value="PNPOx_N"/>
    <property type="match status" value="1"/>
</dbReference>